<comment type="caution">
    <text evidence="1">The sequence shown here is derived from an EMBL/GenBank/DDBJ whole genome shotgun (WGS) entry which is preliminary data.</text>
</comment>
<evidence type="ECO:0000313" key="2">
    <source>
        <dbReference type="Proteomes" id="UP000324222"/>
    </source>
</evidence>
<evidence type="ECO:0000313" key="1">
    <source>
        <dbReference type="EMBL" id="MPC11200.1"/>
    </source>
</evidence>
<organism evidence="1 2">
    <name type="scientific">Portunus trituberculatus</name>
    <name type="common">Swimming crab</name>
    <name type="synonym">Neptunus trituberculatus</name>
    <dbReference type="NCBI Taxonomy" id="210409"/>
    <lineage>
        <taxon>Eukaryota</taxon>
        <taxon>Metazoa</taxon>
        <taxon>Ecdysozoa</taxon>
        <taxon>Arthropoda</taxon>
        <taxon>Crustacea</taxon>
        <taxon>Multicrustacea</taxon>
        <taxon>Malacostraca</taxon>
        <taxon>Eumalacostraca</taxon>
        <taxon>Eucarida</taxon>
        <taxon>Decapoda</taxon>
        <taxon>Pleocyemata</taxon>
        <taxon>Brachyura</taxon>
        <taxon>Eubrachyura</taxon>
        <taxon>Portunoidea</taxon>
        <taxon>Portunidae</taxon>
        <taxon>Portuninae</taxon>
        <taxon>Portunus</taxon>
    </lineage>
</organism>
<reference evidence="1 2" key="1">
    <citation type="submission" date="2019-05" db="EMBL/GenBank/DDBJ databases">
        <title>Another draft genome of Portunus trituberculatus and its Hox gene families provides insights of decapod evolution.</title>
        <authorList>
            <person name="Jeong J.-H."/>
            <person name="Song I."/>
            <person name="Kim S."/>
            <person name="Choi T."/>
            <person name="Kim D."/>
            <person name="Ryu S."/>
            <person name="Kim W."/>
        </authorList>
    </citation>
    <scope>NUCLEOTIDE SEQUENCE [LARGE SCALE GENOMIC DNA]</scope>
    <source>
        <tissue evidence="1">Muscle</tissue>
    </source>
</reference>
<dbReference type="AlphaFoldDB" id="A0A5B7CNZ5"/>
<dbReference type="Proteomes" id="UP000324222">
    <property type="component" value="Unassembled WGS sequence"/>
</dbReference>
<protein>
    <submittedName>
        <fullName evidence="1">Uncharacterized protein</fullName>
    </submittedName>
</protein>
<name>A0A5B7CNZ5_PORTR</name>
<dbReference type="EMBL" id="VSRR010000150">
    <property type="protein sequence ID" value="MPC11200.1"/>
    <property type="molecule type" value="Genomic_DNA"/>
</dbReference>
<keyword evidence="2" id="KW-1185">Reference proteome</keyword>
<proteinExistence type="predicted"/>
<gene>
    <name evidence="1" type="ORF">E2C01_003861</name>
</gene>
<sequence length="140" mass="15456">MYPLNRLCVEVGAASTSPKAALRSFRMADMTISARTPHIQLRRPAVLKRPTLLPRLYSKDTWMIRGVFNVPVLKKLICPRDRFPTPYPRARALDTSEAALDGINIVITSGGVLTLHAKGKSTLPISARPYVLLLPLLPEG</sequence>
<accession>A0A5B7CNZ5</accession>